<organism evidence="2 3">
    <name type="scientific">Clytia hemisphaerica</name>
    <dbReference type="NCBI Taxonomy" id="252671"/>
    <lineage>
        <taxon>Eukaryota</taxon>
        <taxon>Metazoa</taxon>
        <taxon>Cnidaria</taxon>
        <taxon>Hydrozoa</taxon>
        <taxon>Hydroidolina</taxon>
        <taxon>Leptothecata</taxon>
        <taxon>Obeliida</taxon>
        <taxon>Clytiidae</taxon>
        <taxon>Clytia</taxon>
    </lineage>
</organism>
<evidence type="ECO:0000313" key="3">
    <source>
        <dbReference type="Proteomes" id="UP000594262"/>
    </source>
</evidence>
<evidence type="ECO:0000256" key="1">
    <source>
        <dbReference type="SAM" id="Phobius"/>
    </source>
</evidence>
<accession>A0A7M5V4C3</accession>
<feature type="transmembrane region" description="Helical" evidence="1">
    <location>
        <begin position="52"/>
        <end position="72"/>
    </location>
</feature>
<evidence type="ECO:0000313" key="2">
    <source>
        <dbReference type="EnsemblMetazoa" id="CLYHEMP007335.1"/>
    </source>
</evidence>
<sequence length="106" mass="11982">YKRHVMKVVTTLHVGDKASVCKHARLNRSYFAEMNQSFDNNSIKKTSSQTKMARIMIAVTVVLLLLFCNKFIVGENADKNEFEQEFTIDEMIDNYSQASKPSTGGA</sequence>
<keyword evidence="1" id="KW-1133">Transmembrane helix</keyword>
<dbReference type="AlphaFoldDB" id="A0A7M5V4C3"/>
<protein>
    <submittedName>
        <fullName evidence="2">Uncharacterized protein</fullName>
    </submittedName>
</protein>
<dbReference type="EnsemblMetazoa" id="CLYHEMT007335.1">
    <property type="protein sequence ID" value="CLYHEMP007335.1"/>
    <property type="gene ID" value="CLYHEMG007335"/>
</dbReference>
<keyword evidence="3" id="KW-1185">Reference proteome</keyword>
<dbReference type="Proteomes" id="UP000594262">
    <property type="component" value="Unplaced"/>
</dbReference>
<proteinExistence type="predicted"/>
<keyword evidence="1" id="KW-0472">Membrane</keyword>
<keyword evidence="1" id="KW-0812">Transmembrane</keyword>
<reference evidence="2" key="1">
    <citation type="submission" date="2021-01" db="UniProtKB">
        <authorList>
            <consortium name="EnsemblMetazoa"/>
        </authorList>
    </citation>
    <scope>IDENTIFICATION</scope>
</reference>
<name>A0A7M5V4C3_9CNID</name>